<accession>A0A6S6T7H4</accession>
<dbReference type="SUPFAM" id="SSF56300">
    <property type="entry name" value="Metallo-dependent phosphatases"/>
    <property type="match status" value="1"/>
</dbReference>
<dbReference type="AlphaFoldDB" id="A0A6S6T7H4"/>
<dbReference type="InterPro" id="IPR004843">
    <property type="entry name" value="Calcineurin-like_PHP"/>
</dbReference>
<dbReference type="PANTHER" id="PTHR42850:SF7">
    <property type="entry name" value="BIS(5'-NUCLEOSYL)-TETRAPHOSPHATASE PRPE [ASYMMETRICAL]"/>
    <property type="match status" value="1"/>
</dbReference>
<feature type="domain" description="Calcineurin-like phosphoesterase" evidence="1">
    <location>
        <begin position="43"/>
        <end position="153"/>
    </location>
</feature>
<dbReference type="EMBL" id="CACVAY010000055">
    <property type="protein sequence ID" value="CAA6812375.1"/>
    <property type="molecule type" value="Genomic_DNA"/>
</dbReference>
<dbReference type="Pfam" id="PF00149">
    <property type="entry name" value="Metallophos"/>
    <property type="match status" value="1"/>
</dbReference>
<reference evidence="2" key="1">
    <citation type="submission" date="2020-01" db="EMBL/GenBank/DDBJ databases">
        <authorList>
            <person name="Meier V. D."/>
            <person name="Meier V D."/>
        </authorList>
    </citation>
    <scope>NUCLEOTIDE SEQUENCE</scope>
    <source>
        <strain evidence="2">HLG_WM_MAG_07</strain>
    </source>
</reference>
<dbReference type="InterPro" id="IPR050126">
    <property type="entry name" value="Ap4A_hydrolase"/>
</dbReference>
<evidence type="ECO:0000259" key="1">
    <source>
        <dbReference type="Pfam" id="PF00149"/>
    </source>
</evidence>
<name>A0A6S6T7H4_9GAMM</name>
<dbReference type="InterPro" id="IPR029052">
    <property type="entry name" value="Metallo-depent_PP-like"/>
</dbReference>
<dbReference type="PANTHER" id="PTHR42850">
    <property type="entry name" value="METALLOPHOSPHOESTERASE"/>
    <property type="match status" value="1"/>
</dbReference>
<dbReference type="GO" id="GO:0005737">
    <property type="term" value="C:cytoplasm"/>
    <property type="evidence" value="ECO:0007669"/>
    <property type="project" value="TreeGrafter"/>
</dbReference>
<dbReference type="Gene3D" id="3.60.21.10">
    <property type="match status" value="1"/>
</dbReference>
<gene>
    <name evidence="2" type="ORF">HELGO_WM37846</name>
</gene>
<evidence type="ECO:0000313" key="2">
    <source>
        <dbReference type="EMBL" id="CAA6812375.1"/>
    </source>
</evidence>
<organism evidence="2">
    <name type="scientific">uncultured Thiotrichaceae bacterium</name>
    <dbReference type="NCBI Taxonomy" id="298394"/>
    <lineage>
        <taxon>Bacteria</taxon>
        <taxon>Pseudomonadati</taxon>
        <taxon>Pseudomonadota</taxon>
        <taxon>Gammaproteobacteria</taxon>
        <taxon>Thiotrichales</taxon>
        <taxon>Thiotrichaceae</taxon>
        <taxon>environmental samples</taxon>
    </lineage>
</organism>
<dbReference type="GO" id="GO:0016791">
    <property type="term" value="F:phosphatase activity"/>
    <property type="evidence" value="ECO:0007669"/>
    <property type="project" value="TreeGrafter"/>
</dbReference>
<sequence>MAYLVEGKRYILLFFTHILFAFRVIDQCFSLHFEVFTLCLMNMNYAIIGDVHGMLEPLERLLTKLGFTYQQGVYQHNAYKAVFLGDLVDRGKHQRGVLELVRKMVDAGHAYAVMGNHEHNTVGYYWRHPKTNKYLVPHKAFRNKMHAAVLNDYPEKGEDTQEIMAWMSRLPVYLELDGFRAVHACWHDVSVDALQPFLNEQNQFHSEAFIESFDCSTPVYQPLSRLIRGATMKVPGIVDDFGNVHKNVRVQWWRNEYQSWDELLTRESDVRQARGMPLPEGYLDDLYYAEDSPPVFFGHYWFNGNPGHLTSNLACMDYSACVGGQLVAYDWRVAEEPASKGLRQDRFVSVDSHSFRD</sequence>
<protein>
    <submittedName>
        <fullName evidence="2">Metallophosphoesterase</fullName>
    </submittedName>
</protein>
<proteinExistence type="predicted"/>